<dbReference type="AlphaFoldDB" id="A0A1D6NZP9"/>
<name>A0A1D6NZP9_MAIZE</name>
<proteinExistence type="predicted"/>
<dbReference type="GO" id="GO:0005840">
    <property type="term" value="C:ribosome"/>
    <property type="evidence" value="ECO:0007669"/>
    <property type="project" value="UniProtKB-KW"/>
</dbReference>
<sequence length="94" mass="10738">MAEKKQRPGGSRKDEVVTREYTINLHKRLHGWILCCNVRERCGRRLADMWDQPHTAVAGRYGRGAVPLCLHAHFLSVGLYIDVMPVCCKHPLTL</sequence>
<accession>A0A1D6NZP9</accession>
<evidence type="ECO:0000313" key="1">
    <source>
        <dbReference type="EMBL" id="AQL03377.1"/>
    </source>
</evidence>
<keyword evidence="1" id="KW-0689">Ribosomal protein</keyword>
<dbReference type="EMBL" id="CM000785">
    <property type="protein sequence ID" value="AQL03377.1"/>
    <property type="molecule type" value="Genomic_DNA"/>
</dbReference>
<keyword evidence="1" id="KW-0687">Ribonucleoprotein</keyword>
<reference evidence="1" key="1">
    <citation type="submission" date="2015-12" db="EMBL/GenBank/DDBJ databases">
        <title>Update maize B73 reference genome by single molecule sequencing technologies.</title>
        <authorList>
            <consortium name="Maize Genome Sequencing Project"/>
            <person name="Ware D."/>
        </authorList>
    </citation>
    <scope>NUCLEOTIDE SEQUENCE</scope>
    <source>
        <tissue evidence="1">Seedling</tissue>
    </source>
</reference>
<gene>
    <name evidence="1" type="ORF">ZEAMMB73_Zm00001d045889</name>
</gene>
<organism evidence="1">
    <name type="scientific">Zea mays</name>
    <name type="common">Maize</name>
    <dbReference type="NCBI Taxonomy" id="4577"/>
    <lineage>
        <taxon>Eukaryota</taxon>
        <taxon>Viridiplantae</taxon>
        <taxon>Streptophyta</taxon>
        <taxon>Embryophyta</taxon>
        <taxon>Tracheophyta</taxon>
        <taxon>Spermatophyta</taxon>
        <taxon>Magnoliopsida</taxon>
        <taxon>Liliopsida</taxon>
        <taxon>Poales</taxon>
        <taxon>Poaceae</taxon>
        <taxon>PACMAD clade</taxon>
        <taxon>Panicoideae</taxon>
        <taxon>Andropogonodae</taxon>
        <taxon>Andropogoneae</taxon>
        <taxon>Tripsacinae</taxon>
        <taxon>Zea</taxon>
    </lineage>
</organism>
<protein>
    <submittedName>
        <fullName evidence="1">60S ribosomal protein L31</fullName>
    </submittedName>
</protein>